<organism evidence="1 2">
    <name type="scientific">Magnetospirillum gryphiswaldense (strain DSM 6361 / JCM 21280 / NBRC 15271 / MSR-1)</name>
    <dbReference type="NCBI Taxonomy" id="431944"/>
    <lineage>
        <taxon>Bacteria</taxon>
        <taxon>Pseudomonadati</taxon>
        <taxon>Pseudomonadota</taxon>
        <taxon>Alphaproteobacteria</taxon>
        <taxon>Rhodospirillales</taxon>
        <taxon>Rhodospirillaceae</taxon>
        <taxon>Magnetospirillum</taxon>
    </lineage>
</organism>
<protein>
    <submittedName>
        <fullName evidence="1">Uncharacterized protein</fullName>
    </submittedName>
</protein>
<evidence type="ECO:0000313" key="1">
    <source>
        <dbReference type="EMBL" id="CDK99786.1"/>
    </source>
</evidence>
<dbReference type="HOGENOM" id="CLU_1914522_0_0_5"/>
<dbReference type="STRING" id="1430440.MGMSRv2__2571"/>
<accession>V6F675</accession>
<name>V6F675_MAGGM</name>
<keyword evidence="2" id="KW-1185">Reference proteome</keyword>
<dbReference type="Proteomes" id="UP000018922">
    <property type="component" value="Chromosome I"/>
</dbReference>
<gene>
    <name evidence="1" type="ordered locus">MGMSRv2__2571</name>
</gene>
<dbReference type="AlphaFoldDB" id="V6F675"/>
<sequence length="132" mass="14509">MFLAALDEAQKDAFLALAANIAPPEDTGLVQWALWQEWLAEMGLPPRTCIGWDDAELAVGSFPTARDKMIVMLELARLSWEVEDSRLWQGMDRVATLLQCTSAEIDAVRGWAERLAALRAEAIALIAARAVA</sequence>
<proteinExistence type="predicted"/>
<reference evidence="1 2" key="1">
    <citation type="journal article" date="2014" name="Genome Announc.">
        <title>Complete genome sequence of Magnetospirillum gryphiswaldense MSR-1.</title>
        <authorList>
            <person name="Wang X."/>
            <person name="Wang Q."/>
            <person name="Zhang W."/>
            <person name="Wang Y."/>
            <person name="Li L."/>
            <person name="Wen T."/>
            <person name="Zhang T."/>
            <person name="Zhang Y."/>
            <person name="Xu J."/>
            <person name="Hu J."/>
            <person name="Li S."/>
            <person name="Liu L."/>
            <person name="Liu J."/>
            <person name="Jiang W."/>
            <person name="Tian J."/>
            <person name="Li Y."/>
            <person name="Schuler D."/>
            <person name="Wang L."/>
            <person name="Li J."/>
        </authorList>
    </citation>
    <scope>NUCLEOTIDE SEQUENCE [LARGE SCALE GENOMIC DNA]</scope>
    <source>
        <strain evidence="2">DSM 6361 / JCM 21280 / NBRC 15271 / MSR-1</strain>
    </source>
</reference>
<dbReference type="KEGG" id="mgy:MGMSRv2__2571"/>
<evidence type="ECO:0000313" key="2">
    <source>
        <dbReference type="Proteomes" id="UP000018922"/>
    </source>
</evidence>
<dbReference type="EMBL" id="HG794546">
    <property type="protein sequence ID" value="CDK99786.1"/>
    <property type="molecule type" value="Genomic_DNA"/>
</dbReference>